<accession>A0A0N8NZG5</accession>
<organism evidence="1 2">
    <name type="scientific">Drosophila ananassae</name>
    <name type="common">Fruit fly</name>
    <dbReference type="NCBI Taxonomy" id="7217"/>
    <lineage>
        <taxon>Eukaryota</taxon>
        <taxon>Metazoa</taxon>
        <taxon>Ecdysozoa</taxon>
        <taxon>Arthropoda</taxon>
        <taxon>Hexapoda</taxon>
        <taxon>Insecta</taxon>
        <taxon>Pterygota</taxon>
        <taxon>Neoptera</taxon>
        <taxon>Endopterygota</taxon>
        <taxon>Diptera</taxon>
        <taxon>Brachycera</taxon>
        <taxon>Muscomorpha</taxon>
        <taxon>Ephydroidea</taxon>
        <taxon>Drosophilidae</taxon>
        <taxon>Drosophila</taxon>
        <taxon>Sophophora</taxon>
    </lineage>
</organism>
<gene>
    <name evidence="1" type="primary">Dana\GF26304</name>
    <name evidence="1" type="ORF">GF26304</name>
</gene>
<sequence>MRSEACQPKRKNRTRALWLTIGNGIKDAASLGCGMHFGNAITRRPRMAYDISIENQICNCQGTSRDARLMQL</sequence>
<protein>
    <submittedName>
        <fullName evidence="1">Uncharacterized protein, isoform B</fullName>
    </submittedName>
</protein>
<reference evidence="1 2" key="1">
    <citation type="journal article" date="2007" name="Nature">
        <title>Evolution of genes and genomes on the Drosophila phylogeny.</title>
        <authorList>
            <consortium name="Drosophila 12 Genomes Consortium"/>
            <person name="Clark A.G."/>
            <person name="Eisen M.B."/>
            <person name="Smith D.R."/>
            <person name="Bergman C.M."/>
            <person name="Oliver B."/>
            <person name="Markow T.A."/>
            <person name="Kaufman T.C."/>
            <person name="Kellis M."/>
            <person name="Gelbart W."/>
            <person name="Iyer V.N."/>
            <person name="Pollard D.A."/>
            <person name="Sackton T.B."/>
            <person name="Larracuente A.M."/>
            <person name="Singh N.D."/>
            <person name="Abad J.P."/>
            <person name="Abt D.N."/>
            <person name="Adryan B."/>
            <person name="Aguade M."/>
            <person name="Akashi H."/>
            <person name="Anderson W.W."/>
            <person name="Aquadro C.F."/>
            <person name="Ardell D.H."/>
            <person name="Arguello R."/>
            <person name="Artieri C.G."/>
            <person name="Barbash D.A."/>
            <person name="Barker D."/>
            <person name="Barsanti P."/>
            <person name="Batterham P."/>
            <person name="Batzoglou S."/>
            <person name="Begun D."/>
            <person name="Bhutkar A."/>
            <person name="Blanco E."/>
            <person name="Bosak S.A."/>
            <person name="Bradley R.K."/>
            <person name="Brand A.D."/>
            <person name="Brent M.R."/>
            <person name="Brooks A.N."/>
            <person name="Brown R.H."/>
            <person name="Butlin R.K."/>
            <person name="Caggese C."/>
            <person name="Calvi B.R."/>
            <person name="Bernardo de Carvalho A."/>
            <person name="Caspi A."/>
            <person name="Castrezana S."/>
            <person name="Celniker S.E."/>
            <person name="Chang J.L."/>
            <person name="Chapple C."/>
            <person name="Chatterji S."/>
            <person name="Chinwalla A."/>
            <person name="Civetta A."/>
            <person name="Clifton S.W."/>
            <person name="Comeron J.M."/>
            <person name="Costello J.C."/>
            <person name="Coyne J.A."/>
            <person name="Daub J."/>
            <person name="David R.G."/>
            <person name="Delcher A.L."/>
            <person name="Delehaunty K."/>
            <person name="Do C.B."/>
            <person name="Ebling H."/>
            <person name="Edwards K."/>
            <person name="Eickbush T."/>
            <person name="Evans J.D."/>
            <person name="Filipski A."/>
            <person name="Findeiss S."/>
            <person name="Freyhult E."/>
            <person name="Fulton L."/>
            <person name="Fulton R."/>
            <person name="Garcia A.C."/>
            <person name="Gardiner A."/>
            <person name="Garfield D.A."/>
            <person name="Garvin B.E."/>
            <person name="Gibson G."/>
            <person name="Gilbert D."/>
            <person name="Gnerre S."/>
            <person name="Godfrey J."/>
            <person name="Good R."/>
            <person name="Gotea V."/>
            <person name="Gravely B."/>
            <person name="Greenberg A.J."/>
            <person name="Griffiths-Jones S."/>
            <person name="Gross S."/>
            <person name="Guigo R."/>
            <person name="Gustafson E.A."/>
            <person name="Haerty W."/>
            <person name="Hahn M.W."/>
            <person name="Halligan D.L."/>
            <person name="Halpern A.L."/>
            <person name="Halter G.M."/>
            <person name="Han M.V."/>
            <person name="Heger A."/>
            <person name="Hillier L."/>
            <person name="Hinrichs A.S."/>
            <person name="Holmes I."/>
            <person name="Hoskins R.A."/>
            <person name="Hubisz M.J."/>
            <person name="Hultmark D."/>
            <person name="Huntley M.A."/>
            <person name="Jaffe D.B."/>
            <person name="Jagadeeshan S."/>
            <person name="Jeck W.R."/>
            <person name="Johnson J."/>
            <person name="Jones C.D."/>
            <person name="Jordan W.C."/>
            <person name="Karpen G.H."/>
            <person name="Kataoka E."/>
            <person name="Keightley P.D."/>
            <person name="Kheradpour P."/>
            <person name="Kirkness E.F."/>
            <person name="Koerich L.B."/>
            <person name="Kristiansen K."/>
            <person name="Kudrna D."/>
            <person name="Kulathinal R.J."/>
            <person name="Kumar S."/>
            <person name="Kwok R."/>
            <person name="Lander E."/>
            <person name="Langley C.H."/>
            <person name="Lapoint R."/>
            <person name="Lazzaro B.P."/>
            <person name="Lee S.J."/>
            <person name="Levesque L."/>
            <person name="Li R."/>
            <person name="Lin C.F."/>
            <person name="Lin M.F."/>
            <person name="Lindblad-Toh K."/>
            <person name="Llopart A."/>
            <person name="Long M."/>
            <person name="Low L."/>
            <person name="Lozovsky E."/>
            <person name="Lu J."/>
            <person name="Luo M."/>
            <person name="Machado C.A."/>
            <person name="Makalowski W."/>
            <person name="Marzo M."/>
            <person name="Matsuda M."/>
            <person name="Matzkin L."/>
            <person name="McAllister B."/>
            <person name="McBride C.S."/>
            <person name="McKernan B."/>
            <person name="McKernan K."/>
            <person name="Mendez-Lago M."/>
            <person name="Minx P."/>
            <person name="Mollenhauer M.U."/>
            <person name="Montooth K."/>
            <person name="Mount S.M."/>
            <person name="Mu X."/>
            <person name="Myers E."/>
            <person name="Negre B."/>
            <person name="Newfeld S."/>
            <person name="Nielsen R."/>
            <person name="Noor M.A."/>
            <person name="O'Grady P."/>
            <person name="Pachter L."/>
            <person name="Papaceit M."/>
            <person name="Parisi M.J."/>
            <person name="Parisi M."/>
            <person name="Parts L."/>
            <person name="Pedersen J.S."/>
            <person name="Pesole G."/>
            <person name="Phillippy A.M."/>
            <person name="Ponting C.P."/>
            <person name="Pop M."/>
            <person name="Porcelli D."/>
            <person name="Powell J.R."/>
            <person name="Prohaska S."/>
            <person name="Pruitt K."/>
            <person name="Puig M."/>
            <person name="Quesneville H."/>
            <person name="Ram K.R."/>
            <person name="Rand D."/>
            <person name="Rasmussen M.D."/>
            <person name="Reed L.K."/>
            <person name="Reenan R."/>
            <person name="Reily A."/>
            <person name="Remington K.A."/>
            <person name="Rieger T.T."/>
            <person name="Ritchie M.G."/>
            <person name="Robin C."/>
            <person name="Rogers Y.H."/>
            <person name="Rohde C."/>
            <person name="Rozas J."/>
            <person name="Rubenfield M.J."/>
            <person name="Ruiz A."/>
            <person name="Russo S."/>
            <person name="Salzberg S.L."/>
            <person name="Sanchez-Gracia A."/>
            <person name="Saranga D.J."/>
            <person name="Sato H."/>
            <person name="Schaeffer S.W."/>
            <person name="Schatz M.C."/>
            <person name="Schlenke T."/>
            <person name="Schwartz R."/>
            <person name="Segarra C."/>
            <person name="Singh R.S."/>
            <person name="Sirot L."/>
            <person name="Sirota M."/>
            <person name="Sisneros N.B."/>
            <person name="Smith C.D."/>
            <person name="Smith T.F."/>
            <person name="Spieth J."/>
            <person name="Stage D.E."/>
            <person name="Stark A."/>
            <person name="Stephan W."/>
            <person name="Strausberg R.L."/>
            <person name="Strempel S."/>
            <person name="Sturgill D."/>
            <person name="Sutton G."/>
            <person name="Sutton G.G."/>
            <person name="Tao W."/>
            <person name="Teichmann S."/>
            <person name="Tobari Y.N."/>
            <person name="Tomimura Y."/>
            <person name="Tsolas J.M."/>
            <person name="Valente V.L."/>
            <person name="Venter E."/>
            <person name="Venter J.C."/>
            <person name="Vicario S."/>
            <person name="Vieira F.G."/>
            <person name="Vilella A.J."/>
            <person name="Villasante A."/>
            <person name="Walenz B."/>
            <person name="Wang J."/>
            <person name="Wasserman M."/>
            <person name="Watts T."/>
            <person name="Wilson D."/>
            <person name="Wilson R.K."/>
            <person name="Wing R.A."/>
            <person name="Wolfner M.F."/>
            <person name="Wong A."/>
            <person name="Wong G.K."/>
            <person name="Wu C.I."/>
            <person name="Wu G."/>
            <person name="Yamamoto D."/>
            <person name="Yang H.P."/>
            <person name="Yang S.P."/>
            <person name="Yorke J.A."/>
            <person name="Yoshida K."/>
            <person name="Zdobnov E."/>
            <person name="Zhang P."/>
            <person name="Zhang Y."/>
            <person name="Zimin A.V."/>
            <person name="Baldwin J."/>
            <person name="Abdouelleil A."/>
            <person name="Abdulkadir J."/>
            <person name="Abebe A."/>
            <person name="Abera B."/>
            <person name="Abreu J."/>
            <person name="Acer S.C."/>
            <person name="Aftuck L."/>
            <person name="Alexander A."/>
            <person name="An P."/>
            <person name="Anderson E."/>
            <person name="Anderson S."/>
            <person name="Arachi H."/>
            <person name="Azer M."/>
            <person name="Bachantsang P."/>
            <person name="Barry A."/>
            <person name="Bayul T."/>
            <person name="Berlin A."/>
            <person name="Bessette D."/>
            <person name="Bloom T."/>
            <person name="Blye J."/>
            <person name="Boguslavskiy L."/>
            <person name="Bonnet C."/>
            <person name="Boukhgalter B."/>
            <person name="Bourzgui I."/>
            <person name="Brown A."/>
            <person name="Cahill P."/>
            <person name="Channer S."/>
            <person name="Cheshatsang Y."/>
            <person name="Chuda L."/>
            <person name="Citroen M."/>
            <person name="Collymore A."/>
            <person name="Cooke P."/>
            <person name="Costello M."/>
            <person name="D'Aco K."/>
            <person name="Daza R."/>
            <person name="De Haan G."/>
            <person name="DeGray S."/>
            <person name="DeMaso C."/>
            <person name="Dhargay N."/>
            <person name="Dooley K."/>
            <person name="Dooley E."/>
            <person name="Doricent M."/>
            <person name="Dorje P."/>
            <person name="Dorjee K."/>
            <person name="Dupes A."/>
            <person name="Elong R."/>
            <person name="Falk J."/>
            <person name="Farina A."/>
            <person name="Faro S."/>
            <person name="Ferguson D."/>
            <person name="Fisher S."/>
            <person name="Foley C.D."/>
            <person name="Franke A."/>
            <person name="Friedrich D."/>
            <person name="Gadbois L."/>
            <person name="Gearin G."/>
            <person name="Gearin C.R."/>
            <person name="Giannoukos G."/>
            <person name="Goode T."/>
            <person name="Graham J."/>
            <person name="Grandbois E."/>
            <person name="Grewal S."/>
            <person name="Gyaltsen K."/>
            <person name="Hafez N."/>
            <person name="Hagos B."/>
            <person name="Hall J."/>
            <person name="Henson C."/>
            <person name="Hollinger A."/>
            <person name="Honan T."/>
            <person name="Huard M.D."/>
            <person name="Hughes L."/>
            <person name="Hurhula B."/>
            <person name="Husby M.E."/>
            <person name="Kamat A."/>
            <person name="Kanga B."/>
            <person name="Kashin S."/>
            <person name="Khazanovich D."/>
            <person name="Kisner P."/>
            <person name="Lance K."/>
            <person name="Lara M."/>
            <person name="Lee W."/>
            <person name="Lennon N."/>
            <person name="Letendre F."/>
            <person name="LeVine R."/>
            <person name="Lipovsky A."/>
            <person name="Liu X."/>
            <person name="Liu J."/>
            <person name="Liu S."/>
            <person name="Lokyitsang T."/>
            <person name="Lokyitsang Y."/>
            <person name="Lubonja R."/>
            <person name="Lui A."/>
            <person name="MacDonald P."/>
            <person name="Magnisalis V."/>
            <person name="Maru K."/>
            <person name="Matthews C."/>
            <person name="McCusker W."/>
            <person name="McDonough S."/>
            <person name="Mehta T."/>
            <person name="Meldrim J."/>
            <person name="Meneus L."/>
            <person name="Mihai O."/>
            <person name="Mihalev A."/>
            <person name="Mihova T."/>
            <person name="Mittelman R."/>
            <person name="Mlenga V."/>
            <person name="Montmayeur A."/>
            <person name="Mulrain L."/>
            <person name="Navidi A."/>
            <person name="Naylor J."/>
            <person name="Negash T."/>
            <person name="Nguyen T."/>
            <person name="Nguyen N."/>
            <person name="Nicol R."/>
            <person name="Norbu C."/>
            <person name="Norbu N."/>
            <person name="Novod N."/>
            <person name="O'Neill B."/>
            <person name="Osman S."/>
            <person name="Markiewicz E."/>
            <person name="Oyono O.L."/>
            <person name="Patti C."/>
            <person name="Phunkhang P."/>
            <person name="Pierre F."/>
            <person name="Priest M."/>
            <person name="Raghuraman S."/>
            <person name="Rege F."/>
            <person name="Reyes R."/>
            <person name="Rise C."/>
            <person name="Rogov P."/>
            <person name="Ross K."/>
            <person name="Ryan E."/>
            <person name="Settipalli S."/>
            <person name="Shea T."/>
            <person name="Sherpa N."/>
            <person name="Shi L."/>
            <person name="Shih D."/>
            <person name="Sparrow T."/>
            <person name="Spaulding J."/>
            <person name="Stalker J."/>
            <person name="Stange-Thomann N."/>
            <person name="Stavropoulos S."/>
            <person name="Stone C."/>
            <person name="Strader C."/>
            <person name="Tesfaye S."/>
            <person name="Thomson T."/>
            <person name="Thoulutsang Y."/>
            <person name="Thoulutsang D."/>
            <person name="Topham K."/>
            <person name="Topping I."/>
            <person name="Tsamla T."/>
            <person name="Vassiliev H."/>
            <person name="Vo A."/>
            <person name="Wangchuk T."/>
            <person name="Wangdi T."/>
            <person name="Weiand M."/>
            <person name="Wilkinson J."/>
            <person name="Wilson A."/>
            <person name="Yadav S."/>
            <person name="Young G."/>
            <person name="Yu Q."/>
            <person name="Zembek L."/>
            <person name="Zhong D."/>
            <person name="Zimmer A."/>
            <person name="Zwirko Z."/>
            <person name="Jaffe D.B."/>
            <person name="Alvarez P."/>
            <person name="Brockman W."/>
            <person name="Butler J."/>
            <person name="Chin C."/>
            <person name="Gnerre S."/>
            <person name="Grabherr M."/>
            <person name="Kleber M."/>
            <person name="Mauceli E."/>
            <person name="MacCallum I."/>
        </authorList>
    </citation>
    <scope>NUCLEOTIDE SEQUENCE [LARGE SCALE GENOMIC DNA]</scope>
    <source>
        <strain evidence="2">Tucson 14024-0371.13</strain>
    </source>
</reference>
<name>A0A0N8NZG5_DROAN</name>
<evidence type="ECO:0000313" key="1">
    <source>
        <dbReference type="EMBL" id="KPU74260.1"/>
    </source>
</evidence>
<evidence type="ECO:0000313" key="2">
    <source>
        <dbReference type="Proteomes" id="UP000007801"/>
    </source>
</evidence>
<dbReference type="Proteomes" id="UP000007801">
    <property type="component" value="Unassembled WGS sequence"/>
</dbReference>
<keyword evidence="2" id="KW-1185">Reference proteome</keyword>
<dbReference type="AlphaFoldDB" id="A0A0N8NZG5"/>
<dbReference type="EMBL" id="CH902624">
    <property type="protein sequence ID" value="KPU74260.1"/>
    <property type="molecule type" value="Genomic_DNA"/>
</dbReference>
<proteinExistence type="predicted"/>